<feature type="transmembrane region" description="Helical" evidence="1">
    <location>
        <begin position="36"/>
        <end position="56"/>
    </location>
</feature>
<sequence>MSNQLDERLQTELDRINVEEQRNDRPYFDISFIKNYPGLFSLMWILFVLTMALLLYSDSFGTIEYVVCILIFAVCNFFFFFHVNPSYKAKDIDKGAWKNCYTGDWYMEVHVRDAFVDELLDSTILTESEKTRLNEMRAKKGYLYFADIYRLRH</sequence>
<evidence type="ECO:0000256" key="1">
    <source>
        <dbReference type="SAM" id="Phobius"/>
    </source>
</evidence>
<dbReference type="AlphaFoldDB" id="A0A1X1D5E2"/>
<keyword evidence="1" id="KW-0472">Membrane</keyword>
<gene>
    <name evidence="2" type="ORF">HA51_02030</name>
</gene>
<name>A0A1X1D5E2_9GAMM</name>
<dbReference type="InterPro" id="IPR019713">
    <property type="entry name" value="Memb_YlaC"/>
</dbReference>
<comment type="caution">
    <text evidence="2">The sequence shown here is derived from an EMBL/GenBank/DDBJ whole genome shotgun (WGS) entry which is preliminary data.</text>
</comment>
<reference evidence="2 3" key="1">
    <citation type="journal article" date="2017" name="Antonie Van Leeuwenhoek">
        <title>Phylogenomic resolution of the bacterial genus Pantoea and its relationship with Erwinia and Tatumella.</title>
        <authorList>
            <person name="Palmer M."/>
            <person name="Steenkamp E.T."/>
            <person name="Coetzee M.P."/>
            <person name="Chan W.Y."/>
            <person name="van Zyl E."/>
            <person name="De Maayer P."/>
            <person name="Coutinho T.A."/>
            <person name="Blom J."/>
            <person name="Smits T.H."/>
            <person name="Duffy B."/>
            <person name="Venter S.N."/>
        </authorList>
    </citation>
    <scope>NUCLEOTIDE SEQUENCE [LARGE SCALE GENOMIC DNA]</scope>
    <source>
        <strain evidence="2 3">LMG 26275</strain>
    </source>
</reference>
<dbReference type="RefSeq" id="WP_084931622.1">
    <property type="nucleotide sequence ID" value="NZ_MLFR01000001.1"/>
</dbReference>
<feature type="transmembrane region" description="Helical" evidence="1">
    <location>
        <begin position="62"/>
        <end position="81"/>
    </location>
</feature>
<protein>
    <recommendedName>
        <fullName evidence="4">Inner membrane protein</fullName>
    </recommendedName>
</protein>
<keyword evidence="1" id="KW-1133">Transmembrane helix</keyword>
<dbReference type="Proteomes" id="UP000193558">
    <property type="component" value="Unassembled WGS sequence"/>
</dbReference>
<proteinExistence type="predicted"/>
<dbReference type="EMBL" id="MLFR01000001">
    <property type="protein sequence ID" value="ORM71866.1"/>
    <property type="molecule type" value="Genomic_DNA"/>
</dbReference>
<keyword evidence="1" id="KW-0812">Transmembrane</keyword>
<organism evidence="2 3">
    <name type="scientific">Pantoea rwandensis</name>
    <dbReference type="NCBI Taxonomy" id="1076550"/>
    <lineage>
        <taxon>Bacteria</taxon>
        <taxon>Pseudomonadati</taxon>
        <taxon>Pseudomonadota</taxon>
        <taxon>Gammaproteobacteria</taxon>
        <taxon>Enterobacterales</taxon>
        <taxon>Erwiniaceae</taxon>
        <taxon>Pantoea</taxon>
    </lineage>
</organism>
<evidence type="ECO:0000313" key="2">
    <source>
        <dbReference type="EMBL" id="ORM71866.1"/>
    </source>
</evidence>
<evidence type="ECO:0008006" key="4">
    <source>
        <dbReference type="Google" id="ProtNLM"/>
    </source>
</evidence>
<dbReference type="Pfam" id="PF10777">
    <property type="entry name" value="YlaC"/>
    <property type="match status" value="1"/>
</dbReference>
<evidence type="ECO:0000313" key="3">
    <source>
        <dbReference type="Proteomes" id="UP000193558"/>
    </source>
</evidence>
<dbReference type="OrthoDB" id="6504054at2"/>
<accession>A0A1X1D5E2</accession>